<dbReference type="AlphaFoldDB" id="A0A4Z1GIW8"/>
<reference evidence="1 2" key="1">
    <citation type="submission" date="2017-12" db="EMBL/GenBank/DDBJ databases">
        <title>Comparative genomics of Botrytis spp.</title>
        <authorList>
            <person name="Valero-Jimenez C.A."/>
            <person name="Tapia P."/>
            <person name="Veloso J."/>
            <person name="Silva-Moreno E."/>
            <person name="Staats M."/>
            <person name="Valdes J.H."/>
            <person name="Van Kan J.A.L."/>
        </authorList>
    </citation>
    <scope>NUCLEOTIDE SEQUENCE [LARGE SCALE GENOMIC DNA]</scope>
    <source>
        <strain evidence="1 2">Bh0001</strain>
    </source>
</reference>
<dbReference type="EMBL" id="PQXK01000112">
    <property type="protein sequence ID" value="TGO36884.1"/>
    <property type="molecule type" value="Genomic_DNA"/>
</dbReference>
<name>A0A4Z1GIW8_9HELO</name>
<sequence length="476" mass="52414">MDPLEFNKSVNHKQNNGEVHSAMIPLVKNRGWWPINSLSSHQLSSKRHSSPLSPNHCQPNQTLTPSRRYIFKSFKMTNATWDYDGLRVTMTSTFDWRWSDSGSGGKRNGTFFHPRAQGNLCALGSYGNPAYGEITGKKSVILVGPSPNAPAGRSPAVARPTSYTNMWSDGGSGGDNDGTMWRPVAPSGYVAMGDVIASGYGKQPSVNDVWCLRSDLTRLSTYEASDFWNDGSSGADRNCSTWKIVTETNGIDGSEYLPIPPYTFRVSPNYGRPDTSYAVVPLLRVPNAFKRFDFALPTVTKKTIPSTGDQFGQQEQCSAVLPFIFYLPNDSAWNLARISKPFYTVSREIAWNVEGVWNNDSAGDFNRSKTIKWGISKTQSEEMVHSAGVSVSASYGIKGFESSVTLNYQFTQTTSKSFTEYQEGETTESFVVPGKTVKVLFSKHIWLKAKAGDGTMASQVEMVANNDIHFGGCDLS</sequence>
<protein>
    <submittedName>
        <fullName evidence="1">Uncharacterized protein</fullName>
    </submittedName>
</protein>
<evidence type="ECO:0000313" key="2">
    <source>
        <dbReference type="Proteomes" id="UP000297814"/>
    </source>
</evidence>
<evidence type="ECO:0000313" key="1">
    <source>
        <dbReference type="EMBL" id="TGO36884.1"/>
    </source>
</evidence>
<dbReference type="PANTHER" id="PTHR48219">
    <property type="entry name" value="VACUOLAR PROTEIN SORTING-ASSOCIATED PROTEIN 62-RELATED"/>
    <property type="match status" value="1"/>
</dbReference>
<proteinExistence type="predicted"/>
<dbReference type="Pfam" id="PF06101">
    <property type="entry name" value="Vps62"/>
    <property type="match status" value="1"/>
</dbReference>
<organism evidence="1 2">
    <name type="scientific">Botrytis hyacinthi</name>
    <dbReference type="NCBI Taxonomy" id="278943"/>
    <lineage>
        <taxon>Eukaryota</taxon>
        <taxon>Fungi</taxon>
        <taxon>Dikarya</taxon>
        <taxon>Ascomycota</taxon>
        <taxon>Pezizomycotina</taxon>
        <taxon>Leotiomycetes</taxon>
        <taxon>Helotiales</taxon>
        <taxon>Sclerotiniaceae</taxon>
        <taxon>Botrytis</taxon>
    </lineage>
</organism>
<accession>A0A4Z1GIW8</accession>
<gene>
    <name evidence="1" type="ORF">BHYA_0112g00230</name>
</gene>
<comment type="caution">
    <text evidence="1">The sequence shown here is derived from an EMBL/GenBank/DDBJ whole genome shotgun (WGS) entry which is preliminary data.</text>
</comment>
<dbReference type="InterPro" id="IPR009291">
    <property type="entry name" value="Vps62"/>
</dbReference>
<dbReference type="Proteomes" id="UP000297814">
    <property type="component" value="Unassembled WGS sequence"/>
</dbReference>
<keyword evidence="2" id="KW-1185">Reference proteome</keyword>
<dbReference type="PANTHER" id="PTHR48219:SF2">
    <property type="entry name" value="VACUOLAR PROTEIN SORTING-ASSOCIATED PROTEIN 62"/>
    <property type="match status" value="1"/>
</dbReference>